<dbReference type="PANTHER" id="PTHR23159:SF31">
    <property type="entry name" value="CENTROSOME-ASSOCIATED PROTEIN CEP250 ISOFORM X1"/>
    <property type="match status" value="1"/>
</dbReference>
<evidence type="ECO:0000313" key="3">
    <source>
        <dbReference type="EMBL" id="CAG8800907.1"/>
    </source>
</evidence>
<protein>
    <submittedName>
        <fullName evidence="3">30480_t:CDS:1</fullName>
    </submittedName>
</protein>
<dbReference type="EMBL" id="CAJVQB010023018">
    <property type="protein sequence ID" value="CAG8800907.1"/>
    <property type="molecule type" value="Genomic_DNA"/>
</dbReference>
<dbReference type="SUPFAM" id="SSF57997">
    <property type="entry name" value="Tropomyosin"/>
    <property type="match status" value="1"/>
</dbReference>
<evidence type="ECO:0000313" key="4">
    <source>
        <dbReference type="Proteomes" id="UP000789901"/>
    </source>
</evidence>
<name>A0ABN7VUQ9_GIGMA</name>
<reference evidence="3 4" key="1">
    <citation type="submission" date="2021-06" db="EMBL/GenBank/DDBJ databases">
        <authorList>
            <person name="Kallberg Y."/>
            <person name="Tangrot J."/>
            <person name="Rosling A."/>
        </authorList>
    </citation>
    <scope>NUCLEOTIDE SEQUENCE [LARGE SCALE GENOMIC DNA]</scope>
    <source>
        <strain evidence="3 4">120-4 pot B 10/14</strain>
    </source>
</reference>
<dbReference type="Proteomes" id="UP000789901">
    <property type="component" value="Unassembled WGS sequence"/>
</dbReference>
<evidence type="ECO:0000256" key="2">
    <source>
        <dbReference type="SAM" id="MobiDB-lite"/>
    </source>
</evidence>
<sequence length="438" mass="51191">MPKIKKHQIPQVNLPNAKYDELCEYLTNEPLVKFYDSSKYFCNQTIDFHNTLIKINDELKEKDPNYKNGSVYAVIHECILDTISNKRNFEKVNPKSRKHSTSSKSLIESPTHDLNNDQDHLEISDSTLVISNENRLNSNLIQAPSLITENPQSKENKDRIWQNNINTINSNWKFSFETLAQTFSNTFSEQIRKSNIYQTTEKAYEELKIDHEVLVKNFKDLEINHKNTKKELETATKENTNLDKELTLKKQELATANKENANLAKKLTINEQELETANKENANLDKNLSIKEQELDSVKKENANLKIKEQELETANKENANLDKKLSIKEQELDSVKKENANLNKKLTEKEQDYEESQTKIKDLTKKIESLEKEIKILEKQRILGEERKKVIRELTQAYKELKETVDKIKQEKIEKEIKEHQEILEKADKSLNDNEEC</sequence>
<keyword evidence="4" id="KW-1185">Reference proteome</keyword>
<feature type="coiled-coil region" evidence="1">
    <location>
        <begin position="204"/>
        <end position="431"/>
    </location>
</feature>
<proteinExistence type="predicted"/>
<comment type="caution">
    <text evidence="3">The sequence shown here is derived from an EMBL/GenBank/DDBJ whole genome shotgun (WGS) entry which is preliminary data.</text>
</comment>
<feature type="region of interest" description="Disordered" evidence="2">
    <location>
        <begin position="91"/>
        <end position="118"/>
    </location>
</feature>
<keyword evidence="1" id="KW-0175">Coiled coil</keyword>
<gene>
    <name evidence="3" type="ORF">GMARGA_LOCUS23078</name>
</gene>
<dbReference type="PANTHER" id="PTHR23159">
    <property type="entry name" value="CENTROSOMAL PROTEIN 2"/>
    <property type="match status" value="1"/>
</dbReference>
<organism evidence="3 4">
    <name type="scientific">Gigaspora margarita</name>
    <dbReference type="NCBI Taxonomy" id="4874"/>
    <lineage>
        <taxon>Eukaryota</taxon>
        <taxon>Fungi</taxon>
        <taxon>Fungi incertae sedis</taxon>
        <taxon>Mucoromycota</taxon>
        <taxon>Glomeromycotina</taxon>
        <taxon>Glomeromycetes</taxon>
        <taxon>Diversisporales</taxon>
        <taxon>Gigasporaceae</taxon>
        <taxon>Gigaspora</taxon>
    </lineage>
</organism>
<accession>A0ABN7VUQ9</accession>
<evidence type="ECO:0000256" key="1">
    <source>
        <dbReference type="SAM" id="Coils"/>
    </source>
</evidence>